<dbReference type="STRING" id="146020.RMCB_2880"/>
<organism evidence="1 2">
    <name type="scientific">Mycolicibacterium brisbanense</name>
    <dbReference type="NCBI Taxonomy" id="146020"/>
    <lineage>
        <taxon>Bacteria</taxon>
        <taxon>Bacillati</taxon>
        <taxon>Actinomycetota</taxon>
        <taxon>Actinomycetes</taxon>
        <taxon>Mycobacteriales</taxon>
        <taxon>Mycobacteriaceae</taxon>
        <taxon>Mycolicibacterium</taxon>
    </lineage>
</organism>
<protein>
    <submittedName>
        <fullName evidence="1">Uncharacterized protein</fullName>
    </submittedName>
</protein>
<dbReference type="AlphaFoldDB" id="A0A100VZD7"/>
<comment type="caution">
    <text evidence="1">The sequence shown here is derived from an EMBL/GenBank/DDBJ whole genome shotgun (WGS) entry which is preliminary data.</text>
</comment>
<dbReference type="EMBL" id="BCSX01000024">
    <property type="protein sequence ID" value="GAS88784.1"/>
    <property type="molecule type" value="Genomic_DNA"/>
</dbReference>
<evidence type="ECO:0000313" key="2">
    <source>
        <dbReference type="Proteomes" id="UP000069620"/>
    </source>
</evidence>
<evidence type="ECO:0000313" key="1">
    <source>
        <dbReference type="EMBL" id="GAS88784.1"/>
    </source>
</evidence>
<accession>A0A100VZD7</accession>
<reference evidence="2" key="1">
    <citation type="journal article" date="2016" name="Genome Announc.">
        <title>Draft Genome Sequences of Five Rapidly Growing Mycobacterium Species, M. thermoresistibile, M. fortuitum subsp. acetamidolyticum, M. canariasense, M. brisbanense, and M. novocastrense.</title>
        <authorList>
            <person name="Katahira K."/>
            <person name="Ogura Y."/>
            <person name="Gotoh Y."/>
            <person name="Hayashi T."/>
        </authorList>
    </citation>
    <scope>NUCLEOTIDE SEQUENCE [LARGE SCALE GENOMIC DNA]</scope>
    <source>
        <strain evidence="2">JCM15654</strain>
    </source>
</reference>
<sequence>MTDDLGAGQIYVPADSPMRPLWDAIRKLPCPMVKYPNVALQGEPRPEVGDIHPSQPWQPIGAKVDGSPDVSVNHIVPKVELLYLPRFLELSADHMWEVIHGALNLQWLPTRVSRFHKGSRNAEDMVGVDEAWKQEQIALQHRKRRELTEIIHALADSAVH</sequence>
<reference evidence="2" key="2">
    <citation type="submission" date="2016-02" db="EMBL/GenBank/DDBJ databases">
        <title>Draft genome sequence of five rapidly growing Mycobacterium species.</title>
        <authorList>
            <person name="Katahira K."/>
            <person name="Gotou Y."/>
            <person name="Iida K."/>
            <person name="Ogura Y."/>
            <person name="Hayashi T."/>
        </authorList>
    </citation>
    <scope>NUCLEOTIDE SEQUENCE [LARGE SCALE GENOMIC DNA]</scope>
    <source>
        <strain evidence="2">JCM15654</strain>
    </source>
</reference>
<proteinExistence type="predicted"/>
<gene>
    <name evidence="1" type="ORF">RMCB_2880</name>
</gene>
<dbReference type="OrthoDB" id="4710763at2"/>
<dbReference type="Proteomes" id="UP000069620">
    <property type="component" value="Unassembled WGS sequence"/>
</dbReference>
<name>A0A100VZD7_9MYCO</name>
<keyword evidence="2" id="KW-1185">Reference proteome</keyword>
<dbReference type="RefSeq" id="WP_062829298.1">
    <property type="nucleotide sequence ID" value="NZ_BCSX01000024.1"/>
</dbReference>